<evidence type="ECO:0000313" key="3">
    <source>
        <dbReference type="Proteomes" id="UP000743899"/>
    </source>
</evidence>
<keyword evidence="1" id="KW-0472">Membrane</keyword>
<feature type="transmembrane region" description="Helical" evidence="1">
    <location>
        <begin position="46"/>
        <end position="66"/>
    </location>
</feature>
<keyword evidence="1" id="KW-0812">Transmembrane</keyword>
<comment type="caution">
    <text evidence="2">The sequence shown here is derived from an EMBL/GenBank/DDBJ whole genome shotgun (WGS) entry which is preliminary data.</text>
</comment>
<name>A0ABX0A0M6_9BACI</name>
<keyword evidence="3" id="KW-1185">Reference proteome</keyword>
<dbReference type="Pfam" id="PF09560">
    <property type="entry name" value="Spore_YunB"/>
    <property type="match status" value="1"/>
</dbReference>
<evidence type="ECO:0000313" key="2">
    <source>
        <dbReference type="EMBL" id="NCU16886.1"/>
    </source>
</evidence>
<dbReference type="RefSeq" id="WP_161919718.1">
    <property type="nucleotide sequence ID" value="NZ_JAACYS010000010.1"/>
</dbReference>
<dbReference type="EMBL" id="JAACYS010000010">
    <property type="protein sequence ID" value="NCU16886.1"/>
    <property type="molecule type" value="Genomic_DNA"/>
</dbReference>
<reference evidence="2 3" key="1">
    <citation type="submission" date="2020-01" db="EMBL/GenBank/DDBJ databases">
        <title>A novel Bacillus sp. from Pasinler.</title>
        <authorList>
            <person name="Adiguzel A."/>
            <person name="Ay H."/>
            <person name="Baltaci M.O."/>
        </authorList>
    </citation>
    <scope>NUCLEOTIDE SEQUENCE [LARGE SCALE GENOMIC DNA]</scope>
    <source>
        <strain evidence="2 3">P1</strain>
    </source>
</reference>
<dbReference type="Proteomes" id="UP000743899">
    <property type="component" value="Unassembled WGS sequence"/>
</dbReference>
<dbReference type="PIRSF" id="PIRSF021383">
    <property type="entry name" value="YunB"/>
    <property type="match status" value="1"/>
</dbReference>
<proteinExistence type="predicted"/>
<protein>
    <submittedName>
        <fullName evidence="2">Sporulation protein YunB</fullName>
    </submittedName>
</protein>
<gene>
    <name evidence="2" type="primary">yunB</name>
    <name evidence="2" type="ORF">GW534_03745</name>
</gene>
<evidence type="ECO:0000256" key="1">
    <source>
        <dbReference type="SAM" id="Phobius"/>
    </source>
</evidence>
<keyword evidence="1" id="KW-1133">Transmembrane helix</keyword>
<organism evidence="2 3">
    <name type="scientific">Pallidibacillus pasinlerensis</name>
    <dbReference type="NCBI Taxonomy" id="2703818"/>
    <lineage>
        <taxon>Bacteria</taxon>
        <taxon>Bacillati</taxon>
        <taxon>Bacillota</taxon>
        <taxon>Bacilli</taxon>
        <taxon>Bacillales</taxon>
        <taxon>Bacillaceae</taxon>
        <taxon>Pallidibacillus</taxon>
    </lineage>
</organism>
<dbReference type="NCBIfam" id="TIGR02832">
    <property type="entry name" value="spo_yunB"/>
    <property type="match status" value="1"/>
</dbReference>
<dbReference type="InterPro" id="IPR014197">
    <property type="entry name" value="Sporulation_prot_YunB"/>
</dbReference>
<accession>A0ABX0A0M6</accession>
<sequence length="288" mass="32134">MVKFRRYPRGYFFRKINPLYGKVGRSYRPSKKYKPRREGKPLPFQYVLLLSFVFFLITTSVGLWIVNKGIRPTLEVYAKSYSINLATSLMERAVNEELGAGLSLDEIITVVPTGVGNGTLTAFDTQKILEVSNSITRTILNNINQIEDGYTSTRIVTESGEVVEVKPASDKGIHFRVPFGRITDNVLLANLGPDIAIEFQAIGDVKTDYEAVVKNNSINSSWYEIWLHIEVGVQMLVPFNSEVQYIPKSILLASGEVKGEVPQFYSNGQLYPSIVLPQDQKGNSGGGE</sequence>